<protein>
    <submittedName>
        <fullName evidence="2">Uncharacterized protein</fullName>
    </submittedName>
</protein>
<dbReference type="AlphaFoldDB" id="A0A0D3KQ91"/>
<name>A0A0D3KQ91_EMIH1</name>
<dbReference type="GeneID" id="17283196"/>
<sequence length="203" mass="22039">MPGEWKWPRTISGTTDALYAARDELTDPVLSGGSQASLQGSTSPTFQLRQKNAPRRNPAYDSSLPKAAKPEGRAAKPADRAAKQAAKLDEKEARERRKAIGDAIKEGMRLPAEPGTLTFRGVRPAVMDLIFQGALPSAAASASVQLTQPQLVAVFGTTKIEKGGSRDARYVCERATARYDSATMVLHLDYFPKHTGSGVWWRN</sequence>
<dbReference type="Proteomes" id="UP000013827">
    <property type="component" value="Unassembled WGS sequence"/>
</dbReference>
<reference evidence="3" key="1">
    <citation type="journal article" date="2013" name="Nature">
        <title>Pan genome of the phytoplankton Emiliania underpins its global distribution.</title>
        <authorList>
            <person name="Read B.A."/>
            <person name="Kegel J."/>
            <person name="Klute M.J."/>
            <person name="Kuo A."/>
            <person name="Lefebvre S.C."/>
            <person name="Maumus F."/>
            <person name="Mayer C."/>
            <person name="Miller J."/>
            <person name="Monier A."/>
            <person name="Salamov A."/>
            <person name="Young J."/>
            <person name="Aguilar M."/>
            <person name="Claverie J.M."/>
            <person name="Frickenhaus S."/>
            <person name="Gonzalez K."/>
            <person name="Herman E.K."/>
            <person name="Lin Y.C."/>
            <person name="Napier J."/>
            <person name="Ogata H."/>
            <person name="Sarno A.F."/>
            <person name="Shmutz J."/>
            <person name="Schroeder D."/>
            <person name="de Vargas C."/>
            <person name="Verret F."/>
            <person name="von Dassow P."/>
            <person name="Valentin K."/>
            <person name="Van de Peer Y."/>
            <person name="Wheeler G."/>
            <person name="Dacks J.B."/>
            <person name="Delwiche C.F."/>
            <person name="Dyhrman S.T."/>
            <person name="Glockner G."/>
            <person name="John U."/>
            <person name="Richards T."/>
            <person name="Worden A.Z."/>
            <person name="Zhang X."/>
            <person name="Grigoriev I.V."/>
            <person name="Allen A.E."/>
            <person name="Bidle K."/>
            <person name="Borodovsky M."/>
            <person name="Bowler C."/>
            <person name="Brownlee C."/>
            <person name="Cock J.M."/>
            <person name="Elias M."/>
            <person name="Gladyshev V.N."/>
            <person name="Groth M."/>
            <person name="Guda C."/>
            <person name="Hadaegh A."/>
            <person name="Iglesias-Rodriguez M.D."/>
            <person name="Jenkins J."/>
            <person name="Jones B.M."/>
            <person name="Lawson T."/>
            <person name="Leese F."/>
            <person name="Lindquist E."/>
            <person name="Lobanov A."/>
            <person name="Lomsadze A."/>
            <person name="Malik S.B."/>
            <person name="Marsh M.E."/>
            <person name="Mackinder L."/>
            <person name="Mock T."/>
            <person name="Mueller-Roeber B."/>
            <person name="Pagarete A."/>
            <person name="Parker M."/>
            <person name="Probert I."/>
            <person name="Quesneville H."/>
            <person name="Raines C."/>
            <person name="Rensing S.A."/>
            <person name="Riano-Pachon D.M."/>
            <person name="Richier S."/>
            <person name="Rokitta S."/>
            <person name="Shiraiwa Y."/>
            <person name="Soanes D.M."/>
            <person name="van der Giezen M."/>
            <person name="Wahlund T.M."/>
            <person name="Williams B."/>
            <person name="Wilson W."/>
            <person name="Wolfe G."/>
            <person name="Wurch L.L."/>
        </authorList>
    </citation>
    <scope>NUCLEOTIDE SEQUENCE</scope>
</reference>
<dbReference type="HOGENOM" id="CLU_1351097_0_0_1"/>
<evidence type="ECO:0000256" key="1">
    <source>
        <dbReference type="SAM" id="MobiDB-lite"/>
    </source>
</evidence>
<accession>A0A0D3KQ91</accession>
<feature type="region of interest" description="Disordered" evidence="1">
    <location>
        <begin position="29"/>
        <end position="96"/>
    </location>
</feature>
<evidence type="ECO:0000313" key="2">
    <source>
        <dbReference type="EnsemblProtists" id="EOD37926"/>
    </source>
</evidence>
<keyword evidence="3" id="KW-1185">Reference proteome</keyword>
<evidence type="ECO:0000313" key="3">
    <source>
        <dbReference type="Proteomes" id="UP000013827"/>
    </source>
</evidence>
<reference evidence="2" key="2">
    <citation type="submission" date="2024-10" db="UniProtKB">
        <authorList>
            <consortium name="EnsemblProtists"/>
        </authorList>
    </citation>
    <scope>IDENTIFICATION</scope>
</reference>
<feature type="compositionally biased region" description="Basic and acidic residues" evidence="1">
    <location>
        <begin position="68"/>
        <end position="96"/>
    </location>
</feature>
<dbReference type="KEGG" id="ehx:EMIHUDRAFT_454745"/>
<feature type="compositionally biased region" description="Low complexity" evidence="1">
    <location>
        <begin position="30"/>
        <end position="43"/>
    </location>
</feature>
<dbReference type="RefSeq" id="XP_005790355.1">
    <property type="nucleotide sequence ID" value="XM_005790298.1"/>
</dbReference>
<dbReference type="PaxDb" id="2903-EOD37926"/>
<organism evidence="2 3">
    <name type="scientific">Emiliania huxleyi (strain CCMP1516)</name>
    <dbReference type="NCBI Taxonomy" id="280463"/>
    <lineage>
        <taxon>Eukaryota</taxon>
        <taxon>Haptista</taxon>
        <taxon>Haptophyta</taxon>
        <taxon>Prymnesiophyceae</taxon>
        <taxon>Isochrysidales</taxon>
        <taxon>Noelaerhabdaceae</taxon>
        <taxon>Emiliania</taxon>
    </lineage>
</organism>
<dbReference type="EnsemblProtists" id="EOD37926">
    <property type="protein sequence ID" value="EOD37926"/>
    <property type="gene ID" value="EMIHUDRAFT_454745"/>
</dbReference>
<proteinExistence type="predicted"/>